<protein>
    <submittedName>
        <fullName evidence="9">PTS system fructose subfamily transporter subunit IIA</fullName>
    </submittedName>
</protein>
<dbReference type="Gene3D" id="3.40.50.510">
    <property type="entry name" value="Phosphotransferase system, mannose-type IIA component"/>
    <property type="match status" value="1"/>
</dbReference>
<dbReference type="CDD" id="cd00006">
    <property type="entry name" value="PTS_IIA_man"/>
    <property type="match status" value="1"/>
</dbReference>
<keyword evidence="7" id="KW-0418">Kinase</keyword>
<dbReference type="InterPro" id="IPR036662">
    <property type="entry name" value="PTS_EIIA_man-typ_sf"/>
</dbReference>
<dbReference type="GO" id="GO:0005737">
    <property type="term" value="C:cytoplasm"/>
    <property type="evidence" value="ECO:0007669"/>
    <property type="project" value="UniProtKB-SubCell"/>
</dbReference>
<evidence type="ECO:0000259" key="8">
    <source>
        <dbReference type="PROSITE" id="PS51096"/>
    </source>
</evidence>
<evidence type="ECO:0000256" key="5">
    <source>
        <dbReference type="ARBA" id="ARBA00022679"/>
    </source>
</evidence>
<gene>
    <name evidence="9" type="ORF">SCD_n00083</name>
</gene>
<dbReference type="EMBL" id="AP013066">
    <property type="protein sequence ID" value="BAN33932.1"/>
    <property type="molecule type" value="Genomic_DNA"/>
</dbReference>
<reference evidence="9 10" key="1">
    <citation type="journal article" date="2012" name="Appl. Environ. Microbiol.">
        <title>Draft genome sequence of a psychrotolerant sulfur-oxidizing bacterium, Sulfuricella denitrificans skB26, and proteomic insights into cold adaptation.</title>
        <authorList>
            <person name="Watanabe T."/>
            <person name="Kojima H."/>
            <person name="Fukui M."/>
        </authorList>
    </citation>
    <scope>NUCLEOTIDE SEQUENCE [LARGE SCALE GENOMIC DNA]</scope>
    <source>
        <strain evidence="10">skB26</strain>
    </source>
</reference>
<keyword evidence="4" id="KW-0762">Sugar transport</keyword>
<evidence type="ECO:0000256" key="2">
    <source>
        <dbReference type="ARBA" id="ARBA00022448"/>
    </source>
</evidence>
<keyword evidence="10" id="KW-1185">Reference proteome</keyword>
<dbReference type="eggNOG" id="COG2893">
    <property type="taxonomic scope" value="Bacteria"/>
</dbReference>
<evidence type="ECO:0000256" key="6">
    <source>
        <dbReference type="ARBA" id="ARBA00022683"/>
    </source>
</evidence>
<dbReference type="Proteomes" id="UP000015559">
    <property type="component" value="Chromosome"/>
</dbReference>
<dbReference type="PANTHER" id="PTHR33799">
    <property type="entry name" value="PTS PERMEASE-RELATED-RELATED"/>
    <property type="match status" value="1"/>
</dbReference>
<evidence type="ECO:0000256" key="3">
    <source>
        <dbReference type="ARBA" id="ARBA00022490"/>
    </source>
</evidence>
<evidence type="ECO:0000313" key="9">
    <source>
        <dbReference type="EMBL" id="BAN33932.1"/>
    </source>
</evidence>
<dbReference type="GO" id="GO:0016301">
    <property type="term" value="F:kinase activity"/>
    <property type="evidence" value="ECO:0007669"/>
    <property type="project" value="UniProtKB-KW"/>
</dbReference>
<dbReference type="InterPro" id="IPR004701">
    <property type="entry name" value="PTS_EIIA_man-typ"/>
</dbReference>
<accession>S6AZJ4</accession>
<dbReference type="InterPro" id="IPR033887">
    <property type="entry name" value="PTS_IIA_man"/>
</dbReference>
<proteinExistence type="predicted"/>
<keyword evidence="5" id="KW-0808">Transferase</keyword>
<dbReference type="Pfam" id="PF03610">
    <property type="entry name" value="EIIA-man"/>
    <property type="match status" value="1"/>
</dbReference>
<keyword evidence="3" id="KW-0963">Cytoplasm</keyword>
<evidence type="ECO:0000256" key="7">
    <source>
        <dbReference type="ARBA" id="ARBA00022777"/>
    </source>
</evidence>
<feature type="domain" description="PTS EIIA type-4" evidence="8">
    <location>
        <begin position="1"/>
        <end position="123"/>
    </location>
</feature>
<name>S6AZJ4_SULDS</name>
<keyword evidence="6" id="KW-0598">Phosphotransferase system</keyword>
<comment type="subcellular location">
    <subcellularLocation>
        <location evidence="1">Cytoplasm</location>
    </subcellularLocation>
</comment>
<dbReference type="InterPro" id="IPR051471">
    <property type="entry name" value="Bacterial_PTS_sugar_comp"/>
</dbReference>
<dbReference type="SUPFAM" id="SSF53062">
    <property type="entry name" value="PTS system fructose IIA component-like"/>
    <property type="match status" value="1"/>
</dbReference>
<dbReference type="GO" id="GO:0016020">
    <property type="term" value="C:membrane"/>
    <property type="evidence" value="ECO:0007669"/>
    <property type="project" value="InterPro"/>
</dbReference>
<dbReference type="GO" id="GO:0009401">
    <property type="term" value="P:phosphoenolpyruvate-dependent sugar phosphotransferase system"/>
    <property type="evidence" value="ECO:0007669"/>
    <property type="project" value="UniProtKB-KW"/>
</dbReference>
<dbReference type="HOGENOM" id="CLU_123235_0_0_4"/>
<organism evidence="9 10">
    <name type="scientific">Sulfuricella denitrificans (strain DSM 22764 / NBRC 105220 / skB26)</name>
    <dbReference type="NCBI Taxonomy" id="1163617"/>
    <lineage>
        <taxon>Bacteria</taxon>
        <taxon>Pseudomonadati</taxon>
        <taxon>Pseudomonadota</taxon>
        <taxon>Betaproteobacteria</taxon>
        <taxon>Nitrosomonadales</taxon>
        <taxon>Sulfuricellaceae</taxon>
        <taxon>Sulfuricella</taxon>
    </lineage>
</organism>
<keyword evidence="2" id="KW-0813">Transport</keyword>
<dbReference type="OrthoDB" id="8795346at2"/>
<dbReference type="PROSITE" id="PS51096">
    <property type="entry name" value="PTS_EIIA_TYPE_4"/>
    <property type="match status" value="1"/>
</dbReference>
<evidence type="ECO:0000256" key="1">
    <source>
        <dbReference type="ARBA" id="ARBA00004496"/>
    </source>
</evidence>
<sequence>MIGILIIAHGTLGDSLIHCASHVFGGPQPQLQEFGVAVQDDPGRLLSQVREIVEGLDDGSGVLVLTDMYGATPSNIACRLAEPGRVECVAGVNLPMLVRAITYRNDPLEAVAEKALSGGRDGVVHVTKEC</sequence>
<dbReference type="AlphaFoldDB" id="S6AZJ4"/>
<dbReference type="PANTHER" id="PTHR33799:SF1">
    <property type="entry name" value="PTS SYSTEM MANNOSE-SPECIFIC EIIAB COMPONENT-RELATED"/>
    <property type="match status" value="1"/>
</dbReference>
<evidence type="ECO:0000256" key="4">
    <source>
        <dbReference type="ARBA" id="ARBA00022597"/>
    </source>
</evidence>
<dbReference type="STRING" id="1163617.SCD_n00083"/>
<dbReference type="RefSeq" id="WP_009207123.1">
    <property type="nucleotide sequence ID" value="NC_022357.1"/>
</dbReference>
<dbReference type="KEGG" id="sdr:SCD_n00083"/>
<evidence type="ECO:0000313" key="10">
    <source>
        <dbReference type="Proteomes" id="UP000015559"/>
    </source>
</evidence>